<accession>A0A6A2XGC2</accession>
<feature type="region of interest" description="Disordered" evidence="1">
    <location>
        <begin position="139"/>
        <end position="244"/>
    </location>
</feature>
<gene>
    <name evidence="2" type="ORF">F3Y22_tig00111708pilonHSYRG00519</name>
</gene>
<evidence type="ECO:0000313" key="3">
    <source>
        <dbReference type="Proteomes" id="UP000436088"/>
    </source>
</evidence>
<dbReference type="EMBL" id="VEPZ02001408">
    <property type="protein sequence ID" value="KAE8675001.1"/>
    <property type="molecule type" value="Genomic_DNA"/>
</dbReference>
<proteinExistence type="predicted"/>
<feature type="compositionally biased region" description="Basic and acidic residues" evidence="1">
    <location>
        <begin position="47"/>
        <end position="60"/>
    </location>
</feature>
<feature type="compositionally biased region" description="Basic and acidic residues" evidence="1">
    <location>
        <begin position="149"/>
        <end position="191"/>
    </location>
</feature>
<dbReference type="Proteomes" id="UP000436088">
    <property type="component" value="Unassembled WGS sequence"/>
</dbReference>
<feature type="compositionally biased region" description="Basic and acidic residues" evidence="1">
    <location>
        <begin position="223"/>
        <end position="232"/>
    </location>
</feature>
<feature type="region of interest" description="Disordered" evidence="1">
    <location>
        <begin position="47"/>
        <end position="70"/>
    </location>
</feature>
<name>A0A6A2XGC2_HIBSY</name>
<protein>
    <submittedName>
        <fullName evidence="2">Uncharacterized protein</fullName>
    </submittedName>
</protein>
<comment type="caution">
    <text evidence="2">The sequence shown here is derived from an EMBL/GenBank/DDBJ whole genome shotgun (WGS) entry which is preliminary data.</text>
</comment>
<evidence type="ECO:0000256" key="1">
    <source>
        <dbReference type="SAM" id="MobiDB-lite"/>
    </source>
</evidence>
<reference evidence="2" key="1">
    <citation type="submission" date="2019-09" db="EMBL/GenBank/DDBJ databases">
        <title>Draft genome information of white flower Hibiscus syriacus.</title>
        <authorList>
            <person name="Kim Y.-M."/>
        </authorList>
    </citation>
    <scope>NUCLEOTIDE SEQUENCE [LARGE SCALE GENOMIC DNA]</scope>
    <source>
        <strain evidence="2">YM2019G1</strain>
    </source>
</reference>
<organism evidence="2 3">
    <name type="scientific">Hibiscus syriacus</name>
    <name type="common">Rose of Sharon</name>
    <dbReference type="NCBI Taxonomy" id="106335"/>
    <lineage>
        <taxon>Eukaryota</taxon>
        <taxon>Viridiplantae</taxon>
        <taxon>Streptophyta</taxon>
        <taxon>Embryophyta</taxon>
        <taxon>Tracheophyta</taxon>
        <taxon>Spermatophyta</taxon>
        <taxon>Magnoliopsida</taxon>
        <taxon>eudicotyledons</taxon>
        <taxon>Gunneridae</taxon>
        <taxon>Pentapetalae</taxon>
        <taxon>rosids</taxon>
        <taxon>malvids</taxon>
        <taxon>Malvales</taxon>
        <taxon>Malvaceae</taxon>
        <taxon>Malvoideae</taxon>
        <taxon>Hibiscus</taxon>
    </lineage>
</organism>
<sequence>MYCFLPQDEKKNDLTGSSLDLEEMCCEYLAMSDPSGTNLNKLQLHDIQGDGNRNSDRQVDNDSTITKKKKKSGNDILDNIAGQSDVDDKSVNSKKIEVSDAGIENKTRDKKKKENKLTSDSLVEGAAYGSEDTQVQHAATISNANDTPLEDKTSKSKKMKKDEYENVEKGKSKDDKNKISKVDSTVADDKNSKRRKKETTEEQLNSLVGADKHVGKGNGNIEKNGKHSEQKSSKKQQNGLAQTLMKEGRKVHQADTESIKPHRRSILTTFYLVKVGVEMISERINRLKHQLLKTSEEICVRRRGHHESLPRAPLQRHHVHRPYAHLYHVYFPRALHDDYEPNTWIPWAPPNAHDIIEDHARKMKLVTLLDAKHPPIVALTNVREFCASSMDAM</sequence>
<keyword evidence="3" id="KW-1185">Reference proteome</keyword>
<dbReference type="AlphaFoldDB" id="A0A6A2XGC2"/>
<evidence type="ECO:0000313" key="2">
    <source>
        <dbReference type="EMBL" id="KAE8675001.1"/>
    </source>
</evidence>